<keyword evidence="4 5" id="KW-0663">Pyridoxal phosphate</keyword>
<organism evidence="6 7">
    <name type="scientific">Tepidamorphus gemmatus</name>
    <dbReference type="NCBI Taxonomy" id="747076"/>
    <lineage>
        <taxon>Bacteria</taxon>
        <taxon>Pseudomonadati</taxon>
        <taxon>Pseudomonadota</taxon>
        <taxon>Alphaproteobacteria</taxon>
        <taxon>Hyphomicrobiales</taxon>
        <taxon>Tepidamorphaceae</taxon>
        <taxon>Tepidamorphus</taxon>
    </lineage>
</organism>
<dbReference type="CDD" id="cd00610">
    <property type="entry name" value="OAT_like"/>
    <property type="match status" value="1"/>
</dbReference>
<dbReference type="Proteomes" id="UP000295678">
    <property type="component" value="Unassembled WGS sequence"/>
</dbReference>
<dbReference type="FunFam" id="3.40.640.10:FF:000014">
    <property type="entry name" value="Adenosylmethionine-8-amino-7-oxononanoate aminotransferase, probable"/>
    <property type="match status" value="1"/>
</dbReference>
<dbReference type="Gene3D" id="3.40.640.10">
    <property type="entry name" value="Type I PLP-dependent aspartate aminotransferase-like (Major domain)"/>
    <property type="match status" value="1"/>
</dbReference>
<dbReference type="PANTHER" id="PTHR42684">
    <property type="entry name" value="ADENOSYLMETHIONINE-8-AMINO-7-OXONONANOATE AMINOTRANSFERASE"/>
    <property type="match status" value="1"/>
</dbReference>
<dbReference type="GO" id="GO:0009448">
    <property type="term" value="P:gamma-aminobutyric acid metabolic process"/>
    <property type="evidence" value="ECO:0007669"/>
    <property type="project" value="TreeGrafter"/>
</dbReference>
<keyword evidence="6" id="KW-0670">Pyruvate</keyword>
<dbReference type="GO" id="GO:0030170">
    <property type="term" value="F:pyridoxal phosphate binding"/>
    <property type="evidence" value="ECO:0007669"/>
    <property type="project" value="InterPro"/>
</dbReference>
<dbReference type="GO" id="GO:0009102">
    <property type="term" value="P:biotin biosynthetic process"/>
    <property type="evidence" value="ECO:0007669"/>
    <property type="project" value="TreeGrafter"/>
</dbReference>
<comment type="caution">
    <text evidence="6">The sequence shown here is derived from an EMBL/GenBank/DDBJ whole genome shotgun (WGS) entry which is preliminary data.</text>
</comment>
<dbReference type="Gene3D" id="3.90.1150.10">
    <property type="entry name" value="Aspartate Aminotransferase, domain 1"/>
    <property type="match status" value="1"/>
</dbReference>
<evidence type="ECO:0000256" key="4">
    <source>
        <dbReference type="ARBA" id="ARBA00022898"/>
    </source>
</evidence>
<accession>A0A4R3M855</accession>
<dbReference type="AlphaFoldDB" id="A0A4R3M855"/>
<evidence type="ECO:0000256" key="3">
    <source>
        <dbReference type="ARBA" id="ARBA00022679"/>
    </source>
</evidence>
<keyword evidence="7" id="KW-1185">Reference proteome</keyword>
<evidence type="ECO:0000256" key="5">
    <source>
        <dbReference type="RuleBase" id="RU003560"/>
    </source>
</evidence>
<name>A0A4R3M855_9HYPH</name>
<dbReference type="PIRSF" id="PIRSF000521">
    <property type="entry name" value="Transaminase_4ab_Lys_Orn"/>
    <property type="match status" value="1"/>
</dbReference>
<dbReference type="Pfam" id="PF00202">
    <property type="entry name" value="Aminotran_3"/>
    <property type="match status" value="1"/>
</dbReference>
<dbReference type="InterPro" id="IPR005814">
    <property type="entry name" value="Aminotrans_3"/>
</dbReference>
<gene>
    <name evidence="6" type="ORF">EDC22_107129</name>
</gene>
<dbReference type="NCBIfam" id="NF005682">
    <property type="entry name" value="PRK07480.1"/>
    <property type="match status" value="1"/>
</dbReference>
<evidence type="ECO:0000313" key="7">
    <source>
        <dbReference type="Proteomes" id="UP000295678"/>
    </source>
</evidence>
<dbReference type="EMBL" id="SMAK01000007">
    <property type="protein sequence ID" value="TCT09282.1"/>
    <property type="molecule type" value="Genomic_DNA"/>
</dbReference>
<dbReference type="InterPro" id="IPR015424">
    <property type="entry name" value="PyrdxlP-dep_Trfase"/>
</dbReference>
<dbReference type="PANTHER" id="PTHR42684:SF3">
    <property type="entry name" value="ADENOSYLMETHIONINE-8-AMINO-7-OXONONANOATE AMINOTRANSFERASE"/>
    <property type="match status" value="1"/>
</dbReference>
<keyword evidence="3" id="KW-0808">Transferase</keyword>
<dbReference type="GO" id="GO:0004015">
    <property type="term" value="F:adenosylmethionine-8-amino-7-oxononanoate transaminase activity"/>
    <property type="evidence" value="ECO:0007669"/>
    <property type="project" value="TreeGrafter"/>
</dbReference>
<keyword evidence="2" id="KW-0032">Aminotransferase</keyword>
<evidence type="ECO:0000256" key="1">
    <source>
        <dbReference type="ARBA" id="ARBA00008954"/>
    </source>
</evidence>
<dbReference type="RefSeq" id="WP_132806997.1">
    <property type="nucleotide sequence ID" value="NZ_SMAK01000007.1"/>
</dbReference>
<sequence length="462" mass="49886">MSPLSNLAVRDIETVLHPYTNLDKHRQTGPLVLERGKGIYVYDSTGKQYIEGMAGLWCTSLGYGNEELVEAAAEQMRRISFTHLFAGKSHDPAIELAEKLKAIAPNDASKVFFVSSGSEANDTQVKMIWYINNALGRPNKKKIISRHRGYHGVTIASASLTGLPANHADFDLPLPGILHTDAPHPYRSRQDGESDADLATRLADSLEAMILREGPETVAAFIAEPVMGAGGVIIPPATYYEKVQAVLARYDILYIDDEVICGFGRLGTMFGAEAFGIRPNSVSVAKALSSAYQPIGAVIVDEGMYQAMVEESRKIGTFGHGYTYSGHPVAAAVACKTLDIYERDNILGQVNRVSPTFLKRLTALGDHPLVGEARGMGLIGALEIVADKATRRSFDPKSAVAAKIAALAEEEGLIVRAAFGDIVALCPPLIISEDEIGEMFDRLTRALDRAEAWVSGQSLRAA</sequence>
<proteinExistence type="inferred from homology"/>
<dbReference type="NCBIfam" id="NF004767">
    <property type="entry name" value="PRK06105.1"/>
    <property type="match status" value="1"/>
</dbReference>
<dbReference type="InterPro" id="IPR015421">
    <property type="entry name" value="PyrdxlP-dep_Trfase_major"/>
</dbReference>
<protein>
    <submittedName>
        <fullName evidence="6">4-aminobutyrate--pyruvate transaminase</fullName>
    </submittedName>
</protein>
<dbReference type="OrthoDB" id="9801834at2"/>
<dbReference type="InterPro" id="IPR015422">
    <property type="entry name" value="PyrdxlP-dep_Trfase_small"/>
</dbReference>
<evidence type="ECO:0000313" key="6">
    <source>
        <dbReference type="EMBL" id="TCT09282.1"/>
    </source>
</evidence>
<reference evidence="6 7" key="1">
    <citation type="submission" date="2019-03" db="EMBL/GenBank/DDBJ databases">
        <title>Genomic Encyclopedia of Type Strains, Phase IV (KMG-IV): sequencing the most valuable type-strain genomes for metagenomic binning, comparative biology and taxonomic classification.</title>
        <authorList>
            <person name="Goeker M."/>
        </authorList>
    </citation>
    <scope>NUCLEOTIDE SEQUENCE [LARGE SCALE GENOMIC DNA]</scope>
    <source>
        <strain evidence="6 7">DSM 19345</strain>
    </source>
</reference>
<comment type="similarity">
    <text evidence="1 5">Belongs to the class-III pyridoxal-phosphate-dependent aminotransferase family.</text>
</comment>
<evidence type="ECO:0000256" key="2">
    <source>
        <dbReference type="ARBA" id="ARBA00022576"/>
    </source>
</evidence>
<dbReference type="SUPFAM" id="SSF53383">
    <property type="entry name" value="PLP-dependent transferases"/>
    <property type="match status" value="1"/>
</dbReference>